<sequence>MSSAVPARTRAYVALGANIGEPVRHLRAAVVDLDTLPGTTVVARSSLYRSAPVGLVDQPDFINAVVSVDTTLEPLDLLYALLAIEARHGRVRSVPNAPRTLDLDLLLHGDTTMTSPELTLPHPRMHERAFVLLPLVEIAPDVVLPGLGPAQDFVPSVASQEISRSEPM</sequence>
<evidence type="ECO:0000256" key="10">
    <source>
        <dbReference type="ARBA" id="ARBA00029409"/>
    </source>
</evidence>
<dbReference type="SUPFAM" id="SSF55083">
    <property type="entry name" value="6-hydroxymethyl-7,8-dihydropterin pyrophosphokinase, HPPK"/>
    <property type="match status" value="1"/>
</dbReference>
<keyword evidence="6" id="KW-0547">Nucleotide-binding</keyword>
<dbReference type="CDD" id="cd00483">
    <property type="entry name" value="HPPK"/>
    <property type="match status" value="1"/>
</dbReference>
<dbReference type="InterPro" id="IPR035907">
    <property type="entry name" value="Hppk_sf"/>
</dbReference>
<evidence type="ECO:0000256" key="4">
    <source>
        <dbReference type="ARBA" id="ARBA00016218"/>
    </source>
</evidence>
<evidence type="ECO:0000313" key="15">
    <source>
        <dbReference type="Proteomes" id="UP001157167"/>
    </source>
</evidence>
<evidence type="ECO:0000256" key="2">
    <source>
        <dbReference type="ARBA" id="ARBA00005810"/>
    </source>
</evidence>
<accession>A0ABQ6F6U0</accession>
<evidence type="ECO:0000256" key="8">
    <source>
        <dbReference type="ARBA" id="ARBA00022840"/>
    </source>
</evidence>
<evidence type="ECO:0000256" key="6">
    <source>
        <dbReference type="ARBA" id="ARBA00022741"/>
    </source>
</evidence>
<evidence type="ECO:0000256" key="12">
    <source>
        <dbReference type="ARBA" id="ARBA00033413"/>
    </source>
</evidence>
<comment type="caution">
    <text evidence="14">The sequence shown here is derived from an EMBL/GenBank/DDBJ whole genome shotgun (WGS) entry which is preliminary data.</text>
</comment>
<dbReference type="EMBL" id="BSPX01000001">
    <property type="protein sequence ID" value="GLT20651.1"/>
    <property type="molecule type" value="Genomic_DNA"/>
</dbReference>
<organism evidence="14 15">
    <name type="scientific">Zoogloea oryzae</name>
    <dbReference type="NCBI Taxonomy" id="310767"/>
    <lineage>
        <taxon>Bacteria</taxon>
        <taxon>Pseudomonadati</taxon>
        <taxon>Pseudomonadota</taxon>
        <taxon>Betaproteobacteria</taxon>
        <taxon>Rhodocyclales</taxon>
        <taxon>Zoogloeaceae</taxon>
        <taxon>Zoogloea</taxon>
    </lineage>
</organism>
<dbReference type="PANTHER" id="PTHR43071:SF1">
    <property type="entry name" value="2-AMINO-4-HYDROXY-6-HYDROXYMETHYLDIHYDROPTERIDINE PYROPHOSPHOKINASE"/>
    <property type="match status" value="1"/>
</dbReference>
<comment type="pathway">
    <text evidence="1">Cofactor biosynthesis; tetrahydrofolate biosynthesis; 2-amino-4-hydroxy-6-hydroxymethyl-7,8-dihydropteridine diphosphate from 7,8-dihydroneopterin triphosphate: step 4/4.</text>
</comment>
<dbReference type="Pfam" id="PF01288">
    <property type="entry name" value="HPPK"/>
    <property type="match status" value="1"/>
</dbReference>
<reference evidence="15" key="1">
    <citation type="journal article" date="2019" name="Int. J. Syst. Evol. Microbiol.">
        <title>The Global Catalogue of Microorganisms (GCM) 10K type strain sequencing project: providing services to taxonomists for standard genome sequencing and annotation.</title>
        <authorList>
            <consortium name="The Broad Institute Genomics Platform"/>
            <consortium name="The Broad Institute Genome Sequencing Center for Infectious Disease"/>
            <person name="Wu L."/>
            <person name="Ma J."/>
        </authorList>
    </citation>
    <scope>NUCLEOTIDE SEQUENCE [LARGE SCALE GENOMIC DNA]</scope>
    <source>
        <strain evidence="15">NBRC 102407</strain>
    </source>
</reference>
<evidence type="ECO:0000313" key="14">
    <source>
        <dbReference type="EMBL" id="GLT20651.1"/>
    </source>
</evidence>
<keyword evidence="9" id="KW-0289">Folate biosynthesis</keyword>
<keyword evidence="8" id="KW-0067">ATP-binding</keyword>
<evidence type="ECO:0000256" key="9">
    <source>
        <dbReference type="ARBA" id="ARBA00022909"/>
    </source>
</evidence>
<dbReference type="PANTHER" id="PTHR43071">
    <property type="entry name" value="2-AMINO-4-HYDROXY-6-HYDROXYMETHYLDIHYDROPTERIDINE PYROPHOSPHOKINASE"/>
    <property type="match status" value="1"/>
</dbReference>
<dbReference type="Gene3D" id="3.30.70.560">
    <property type="entry name" value="7,8-Dihydro-6-hydroxymethylpterin-pyrophosphokinase HPPK"/>
    <property type="match status" value="1"/>
</dbReference>
<dbReference type="NCBIfam" id="TIGR01498">
    <property type="entry name" value="folK"/>
    <property type="match status" value="1"/>
</dbReference>
<evidence type="ECO:0000256" key="11">
    <source>
        <dbReference type="ARBA" id="ARBA00029766"/>
    </source>
</evidence>
<dbReference type="Proteomes" id="UP001157167">
    <property type="component" value="Unassembled WGS sequence"/>
</dbReference>
<dbReference type="EC" id="2.7.6.3" evidence="3"/>
<evidence type="ECO:0000259" key="13">
    <source>
        <dbReference type="Pfam" id="PF01288"/>
    </source>
</evidence>
<evidence type="ECO:0000256" key="3">
    <source>
        <dbReference type="ARBA" id="ARBA00013253"/>
    </source>
</evidence>
<comment type="function">
    <text evidence="10">Catalyzes the transfer of pyrophosphate from adenosine triphosphate (ATP) to 6-hydroxymethyl-7,8-dihydropterin, an enzymatic step in folate biosynthesis pathway.</text>
</comment>
<keyword evidence="5" id="KW-0808">Transferase</keyword>
<dbReference type="RefSeq" id="WP_284186259.1">
    <property type="nucleotide sequence ID" value="NZ_BSPX01000001.1"/>
</dbReference>
<evidence type="ECO:0000256" key="5">
    <source>
        <dbReference type="ARBA" id="ARBA00022679"/>
    </source>
</evidence>
<comment type="similarity">
    <text evidence="2">Belongs to the HPPK family.</text>
</comment>
<gene>
    <name evidence="14" type="primary">folK</name>
    <name evidence="14" type="ORF">GCM10007933_01020</name>
</gene>
<feature type="domain" description="7,8-dihydro-6-hydroxymethylpterin-pyrophosphokinase" evidence="13">
    <location>
        <begin position="12"/>
        <end position="140"/>
    </location>
</feature>
<protein>
    <recommendedName>
        <fullName evidence="4">2-amino-4-hydroxy-6-hydroxymethyldihydropteridine pyrophosphokinase</fullName>
        <ecNumber evidence="3">2.7.6.3</ecNumber>
    </recommendedName>
    <alternativeName>
        <fullName evidence="11">6-hydroxymethyl-7,8-dihydropterin pyrophosphokinase</fullName>
    </alternativeName>
    <alternativeName>
        <fullName evidence="12">7,8-dihydro-6-hydroxymethylpterin-pyrophosphokinase</fullName>
    </alternativeName>
</protein>
<evidence type="ECO:0000256" key="1">
    <source>
        <dbReference type="ARBA" id="ARBA00005051"/>
    </source>
</evidence>
<keyword evidence="7" id="KW-0418">Kinase</keyword>
<evidence type="ECO:0000256" key="7">
    <source>
        <dbReference type="ARBA" id="ARBA00022777"/>
    </source>
</evidence>
<name>A0ABQ6F6U0_9RHOO</name>
<keyword evidence="15" id="KW-1185">Reference proteome</keyword>
<proteinExistence type="inferred from homology"/>
<dbReference type="InterPro" id="IPR000550">
    <property type="entry name" value="Hppk"/>
</dbReference>